<dbReference type="InterPro" id="IPR006016">
    <property type="entry name" value="UspA"/>
</dbReference>
<evidence type="ECO:0000313" key="4">
    <source>
        <dbReference type="Proteomes" id="UP001356704"/>
    </source>
</evidence>
<comment type="similarity">
    <text evidence="1">Belongs to the universal stress protein A family.</text>
</comment>
<dbReference type="PRINTS" id="PR01438">
    <property type="entry name" value="UNVRSLSTRESS"/>
</dbReference>
<accession>A0ABU7W7Z6</accession>
<dbReference type="Pfam" id="PF00582">
    <property type="entry name" value="Usp"/>
    <property type="match status" value="1"/>
</dbReference>
<evidence type="ECO:0000313" key="3">
    <source>
        <dbReference type="EMBL" id="MEF3080082.1"/>
    </source>
</evidence>
<feature type="domain" description="UspA" evidence="2">
    <location>
        <begin position="1"/>
        <end position="146"/>
    </location>
</feature>
<proteinExistence type="inferred from homology"/>
<reference evidence="3 4" key="1">
    <citation type="submission" date="2024-02" db="EMBL/GenBank/DDBJ databases">
        <title>Winogradskyella poriferorum JCM 12885.</title>
        <authorList>
            <person name="Zhang D.-F."/>
            <person name="Fu Z.-Y."/>
        </authorList>
    </citation>
    <scope>NUCLEOTIDE SEQUENCE [LARGE SCALE GENOMIC DNA]</scope>
    <source>
        <strain evidence="3 4">JCM 12885</strain>
    </source>
</reference>
<dbReference type="PANTHER" id="PTHR46268">
    <property type="entry name" value="STRESS RESPONSE PROTEIN NHAX"/>
    <property type="match status" value="1"/>
</dbReference>
<dbReference type="RefSeq" id="WP_331810808.1">
    <property type="nucleotide sequence ID" value="NZ_JAZHOU010000005.1"/>
</dbReference>
<comment type="caution">
    <text evidence="3">The sequence shown here is derived from an EMBL/GenBank/DDBJ whole genome shotgun (WGS) entry which is preliminary data.</text>
</comment>
<protein>
    <submittedName>
        <fullName evidence="3">Universal stress protein</fullName>
    </submittedName>
</protein>
<keyword evidence="4" id="KW-1185">Reference proteome</keyword>
<dbReference type="CDD" id="cd00293">
    <property type="entry name" value="USP-like"/>
    <property type="match status" value="1"/>
</dbReference>
<dbReference type="SUPFAM" id="SSF52402">
    <property type="entry name" value="Adenine nucleotide alpha hydrolases-like"/>
    <property type="match status" value="2"/>
</dbReference>
<evidence type="ECO:0000259" key="2">
    <source>
        <dbReference type="Pfam" id="PF00582"/>
    </source>
</evidence>
<evidence type="ECO:0000256" key="1">
    <source>
        <dbReference type="ARBA" id="ARBA00008791"/>
    </source>
</evidence>
<organism evidence="3 4">
    <name type="scientific">Winogradskyella poriferorum</name>
    <dbReference type="NCBI Taxonomy" id="307627"/>
    <lineage>
        <taxon>Bacteria</taxon>
        <taxon>Pseudomonadati</taxon>
        <taxon>Bacteroidota</taxon>
        <taxon>Flavobacteriia</taxon>
        <taxon>Flavobacteriales</taxon>
        <taxon>Flavobacteriaceae</taxon>
        <taxon>Winogradskyella</taxon>
    </lineage>
</organism>
<sequence length="280" mass="32455">MKKILLPTDFSDNAWNAITYALQLYKNVKCNFILLNTYTPIVYQVEFMQSSEPQFQLMETIKETSKKRLQELVEKIEAEFPNPNHQFTTISSFNTLTGEISELYEGNVMDLIIMGTKGASGVKEVLFGSNTMHVLNNAKCPVIAIPSDFDFEKPHELLFPSDYEIDFKDQHLQPLLDIANLYNIRVNIMHVHYGEALTKRQETNRQKLEAKFKGIAHLFHNIKNKNIPEAITEFQIKTRINLLVMINNKHSFFENLFFKSNIKHIGFHLNVPFMVIPSQL</sequence>
<gene>
    <name evidence="3" type="ORF">V1468_13790</name>
</gene>
<dbReference type="PANTHER" id="PTHR46268:SF6">
    <property type="entry name" value="UNIVERSAL STRESS PROTEIN UP12"/>
    <property type="match status" value="1"/>
</dbReference>
<dbReference type="Proteomes" id="UP001356704">
    <property type="component" value="Unassembled WGS sequence"/>
</dbReference>
<dbReference type="InterPro" id="IPR006015">
    <property type="entry name" value="Universal_stress_UspA"/>
</dbReference>
<dbReference type="EMBL" id="JAZHOU010000005">
    <property type="protein sequence ID" value="MEF3080082.1"/>
    <property type="molecule type" value="Genomic_DNA"/>
</dbReference>
<dbReference type="Gene3D" id="3.40.50.12370">
    <property type="match status" value="1"/>
</dbReference>
<name>A0ABU7W7Z6_9FLAO</name>